<sequence>MNKQSVLHHSNTPQKSIIREQNFQKFNKFNKSAFRVLLVTDHTGIYGGTSLAWYWMAGGLSKS</sequence>
<dbReference type="EMBL" id="UYRT01006213">
    <property type="protein sequence ID" value="VDK40075.1"/>
    <property type="molecule type" value="Genomic_DNA"/>
</dbReference>
<dbReference type="WBParaSite" id="GPUH_0000358401-mRNA-1">
    <property type="protein sequence ID" value="GPUH_0000358401-mRNA-1"/>
    <property type="gene ID" value="GPUH_0000358401"/>
</dbReference>
<keyword evidence="2" id="KW-1185">Reference proteome</keyword>
<dbReference type="Proteomes" id="UP000271098">
    <property type="component" value="Unassembled WGS sequence"/>
</dbReference>
<proteinExistence type="predicted"/>
<name>A0A183D4D7_9BILA</name>
<evidence type="ECO:0000313" key="3">
    <source>
        <dbReference type="WBParaSite" id="GPUH_0000358401-mRNA-1"/>
    </source>
</evidence>
<dbReference type="AlphaFoldDB" id="A0A183D4D7"/>
<reference evidence="3" key="1">
    <citation type="submission" date="2016-06" db="UniProtKB">
        <authorList>
            <consortium name="WormBaseParasite"/>
        </authorList>
    </citation>
    <scope>IDENTIFICATION</scope>
</reference>
<evidence type="ECO:0000313" key="2">
    <source>
        <dbReference type="Proteomes" id="UP000271098"/>
    </source>
</evidence>
<reference evidence="1 2" key="2">
    <citation type="submission" date="2018-11" db="EMBL/GenBank/DDBJ databases">
        <authorList>
            <consortium name="Pathogen Informatics"/>
        </authorList>
    </citation>
    <scope>NUCLEOTIDE SEQUENCE [LARGE SCALE GENOMIC DNA]</scope>
</reference>
<evidence type="ECO:0000313" key="1">
    <source>
        <dbReference type="EMBL" id="VDK40075.1"/>
    </source>
</evidence>
<protein>
    <submittedName>
        <fullName evidence="1 3">Uncharacterized protein</fullName>
    </submittedName>
</protein>
<accession>A0A183D4D7</accession>
<organism evidence="3">
    <name type="scientific">Gongylonema pulchrum</name>
    <dbReference type="NCBI Taxonomy" id="637853"/>
    <lineage>
        <taxon>Eukaryota</taxon>
        <taxon>Metazoa</taxon>
        <taxon>Ecdysozoa</taxon>
        <taxon>Nematoda</taxon>
        <taxon>Chromadorea</taxon>
        <taxon>Rhabditida</taxon>
        <taxon>Spirurina</taxon>
        <taxon>Spiruromorpha</taxon>
        <taxon>Spiruroidea</taxon>
        <taxon>Gongylonematidae</taxon>
        <taxon>Gongylonema</taxon>
    </lineage>
</organism>
<gene>
    <name evidence="1" type="ORF">GPUH_LOCUS3576</name>
</gene>